<reference evidence="9 10" key="1">
    <citation type="submission" date="2010-05" db="EMBL/GenBank/DDBJ databases">
        <title>The Genome Sequence of Thecamonas trahens ATCC 50062.</title>
        <authorList>
            <consortium name="The Broad Institute Genome Sequencing Platform"/>
            <person name="Russ C."/>
            <person name="Cuomo C."/>
            <person name="Shea T."/>
            <person name="Young S.K."/>
            <person name="Zeng Q."/>
            <person name="Koehrsen M."/>
            <person name="Haas B."/>
            <person name="Borodovsky M."/>
            <person name="Guigo R."/>
            <person name="Alvarado L."/>
            <person name="Berlin A."/>
            <person name="Bochicchio J."/>
            <person name="Borenstein D."/>
            <person name="Chapman S."/>
            <person name="Chen Z."/>
            <person name="Freedman E."/>
            <person name="Gellesch M."/>
            <person name="Goldberg J."/>
            <person name="Griggs A."/>
            <person name="Gujja S."/>
            <person name="Heilman E."/>
            <person name="Heiman D."/>
            <person name="Hepburn T."/>
            <person name="Howarth C."/>
            <person name="Jen D."/>
            <person name="Larson L."/>
            <person name="Mehta T."/>
            <person name="Park D."/>
            <person name="Pearson M."/>
            <person name="Roberts A."/>
            <person name="Saif S."/>
            <person name="Shenoy N."/>
            <person name="Sisk P."/>
            <person name="Stolte C."/>
            <person name="Sykes S."/>
            <person name="Thomson T."/>
            <person name="Walk T."/>
            <person name="White J."/>
            <person name="Yandava C."/>
            <person name="Burger G."/>
            <person name="Gray M.W."/>
            <person name="Holland P.W.H."/>
            <person name="King N."/>
            <person name="Lang F.B.F."/>
            <person name="Roger A.J."/>
            <person name="Ruiz-Trillo I."/>
            <person name="Lander E."/>
            <person name="Nusbaum C."/>
        </authorList>
    </citation>
    <scope>NUCLEOTIDE SEQUENCE [LARGE SCALE GENOMIC DNA]</scope>
    <source>
        <strain evidence="9 10">ATCC 50062</strain>
    </source>
</reference>
<protein>
    <submittedName>
        <fullName evidence="9">Uncharacterized protein</fullName>
    </submittedName>
</protein>
<keyword evidence="3" id="KW-0949">S-adenosyl-L-methionine</keyword>
<evidence type="ECO:0000256" key="4">
    <source>
        <dbReference type="ARBA" id="ARBA00023015"/>
    </source>
</evidence>
<feature type="region of interest" description="Disordered" evidence="6">
    <location>
        <begin position="601"/>
        <end position="652"/>
    </location>
</feature>
<dbReference type="OrthoDB" id="308383at2759"/>
<evidence type="ECO:0000313" key="10">
    <source>
        <dbReference type="Proteomes" id="UP000054408"/>
    </source>
</evidence>
<evidence type="ECO:0000259" key="7">
    <source>
        <dbReference type="PROSITE" id="PS50280"/>
    </source>
</evidence>
<dbReference type="PROSITE" id="PS51633">
    <property type="entry name" value="CXC"/>
    <property type="match status" value="1"/>
</dbReference>
<dbReference type="GeneID" id="25567841"/>
<dbReference type="Gene3D" id="2.170.270.10">
    <property type="entry name" value="SET domain"/>
    <property type="match status" value="1"/>
</dbReference>
<keyword evidence="5" id="KW-0804">Transcription</keyword>
<dbReference type="EMBL" id="GL349478">
    <property type="protein sequence ID" value="KNC53064.1"/>
    <property type="molecule type" value="Genomic_DNA"/>
</dbReference>
<evidence type="ECO:0000256" key="2">
    <source>
        <dbReference type="ARBA" id="ARBA00022679"/>
    </source>
</evidence>
<evidence type="ECO:0000313" key="9">
    <source>
        <dbReference type="EMBL" id="KNC53064.1"/>
    </source>
</evidence>
<dbReference type="InterPro" id="IPR026489">
    <property type="entry name" value="CXC_dom"/>
</dbReference>
<dbReference type="AlphaFoldDB" id="A0A0L0DL68"/>
<dbReference type="eggNOG" id="KOG1079">
    <property type="taxonomic scope" value="Eukaryota"/>
</dbReference>
<feature type="domain" description="SET" evidence="7">
    <location>
        <begin position="669"/>
        <end position="784"/>
    </location>
</feature>
<accession>A0A0L0DL68</accession>
<sequence>MLATYRNEELEVGVRQFLGALRQRVDAARASKWRAVTAASRRKAEAAAAKRRARRALPGPELDEDVPLPMNVDASALPTDSSTSVKRYSTIAPQRAGGGETVLAVKLPRVRRLPMHHLAPMVEQLTRSDDDPHLRFLPWHGDDKEVNVDISLYSSVLGDSNGLDDIVEIQFLIRSTFEAFGNTMETAAVLGSLVGARAYDLLRRYNETVDTVARRAGRVARQQQAVLGNAELTNSVLHPGVVLQRVKLPASAQFRGAGRRSEDGEVVIPSDEALHESYHSLFCRTCYTYGCDLHSIEPQNFPPKPQIPPCPKVLLDMLHPVGATEQSKFVIEAEVWESYACGPECHLHDPRAQALMPSILVRRREMASEGGSSGASGEARYRKLMASLRDGFTMTQDLHGWLPYEIALLSKGFTMYATDYCAVARMVPGRTCRQVKTMLRVIGLSEEDEASLAWILYFAAQEEPGPAPRLGISSSQVQNPDEMSNPHLRPCSHLGACTDNCSCVRHRGFCTELCSCTRNCPRRFPGCACRNGCTNKSCPCRMAFRECVPGICRCPSNDAEVRVRKEPLVADSLRRMLTTVASSPQDEMMLVQAAAMTGISSVESGSGSSESSGSASDSSSSTSLNERPRKRRASRRKRVQRREPVTGTAPPAAAVQPCRNLAHFNKVHNKVVVGISTVAGWGLFAGQPISRGQFIGEYVGEVVSSTEVERRHSEYSSMRISYVFDYNRDFVIDAFRKGSGTKLINHSDEPNVHPMTKVVNGVERVGLYASRDLRTGDELLFCYNYDKEKREWYLDSDFQQILEAEGNKEAPLVVE</sequence>
<dbReference type="GO" id="GO:0005634">
    <property type="term" value="C:nucleus"/>
    <property type="evidence" value="ECO:0007669"/>
    <property type="project" value="TreeGrafter"/>
</dbReference>
<dbReference type="PANTHER" id="PTHR45747:SF4">
    <property type="entry name" value="HISTONE-LYSINE N-METHYLTRANSFERASE E(Z)"/>
    <property type="match status" value="1"/>
</dbReference>
<dbReference type="STRING" id="461836.A0A0L0DL68"/>
<proteinExistence type="predicted"/>
<dbReference type="GO" id="GO:0032259">
    <property type="term" value="P:methylation"/>
    <property type="evidence" value="ECO:0007669"/>
    <property type="project" value="UniProtKB-KW"/>
</dbReference>
<feature type="compositionally biased region" description="Low complexity" evidence="6">
    <location>
        <begin position="601"/>
        <end position="623"/>
    </location>
</feature>
<keyword evidence="10" id="KW-1185">Reference proteome</keyword>
<keyword evidence="2" id="KW-0808">Transferase</keyword>
<dbReference type="Pfam" id="PF21358">
    <property type="entry name" value="Ezh2_MCSS"/>
    <property type="match status" value="1"/>
</dbReference>
<feature type="region of interest" description="Disordered" evidence="6">
    <location>
        <begin position="47"/>
        <end position="69"/>
    </location>
</feature>
<dbReference type="GO" id="GO:0003682">
    <property type="term" value="F:chromatin binding"/>
    <property type="evidence" value="ECO:0007669"/>
    <property type="project" value="TreeGrafter"/>
</dbReference>
<dbReference type="Proteomes" id="UP000054408">
    <property type="component" value="Unassembled WGS sequence"/>
</dbReference>
<dbReference type="PANTHER" id="PTHR45747">
    <property type="entry name" value="HISTONE-LYSINE N-METHYLTRANSFERASE E(Z)"/>
    <property type="match status" value="1"/>
</dbReference>
<dbReference type="InterPro" id="IPR048358">
    <property type="entry name" value="EZH1/2_MCSS"/>
</dbReference>
<dbReference type="GO" id="GO:0046976">
    <property type="term" value="F:histone H3K27 methyltransferase activity"/>
    <property type="evidence" value="ECO:0007669"/>
    <property type="project" value="TreeGrafter"/>
</dbReference>
<evidence type="ECO:0000256" key="5">
    <source>
        <dbReference type="ARBA" id="ARBA00023163"/>
    </source>
</evidence>
<dbReference type="InterPro" id="IPR046341">
    <property type="entry name" value="SET_dom_sf"/>
</dbReference>
<organism evidence="9 10">
    <name type="scientific">Thecamonas trahens ATCC 50062</name>
    <dbReference type="NCBI Taxonomy" id="461836"/>
    <lineage>
        <taxon>Eukaryota</taxon>
        <taxon>Apusozoa</taxon>
        <taxon>Apusomonadida</taxon>
        <taxon>Apusomonadidae</taxon>
        <taxon>Thecamonas</taxon>
    </lineage>
</organism>
<dbReference type="SMART" id="SM00317">
    <property type="entry name" value="SET"/>
    <property type="match status" value="1"/>
</dbReference>
<dbReference type="InterPro" id="IPR045318">
    <property type="entry name" value="EZH1/2-like"/>
</dbReference>
<evidence type="ECO:0000256" key="6">
    <source>
        <dbReference type="SAM" id="MobiDB-lite"/>
    </source>
</evidence>
<dbReference type="RefSeq" id="XP_013754740.1">
    <property type="nucleotide sequence ID" value="XM_013899286.1"/>
</dbReference>
<name>A0A0L0DL68_THETB</name>
<dbReference type="PROSITE" id="PS50280">
    <property type="entry name" value="SET"/>
    <property type="match status" value="1"/>
</dbReference>
<keyword evidence="4" id="KW-0805">Transcription regulation</keyword>
<dbReference type="SUPFAM" id="SSF82199">
    <property type="entry name" value="SET domain"/>
    <property type="match status" value="1"/>
</dbReference>
<gene>
    <name evidence="9" type="ORF">AMSG_09360</name>
</gene>
<feature type="domain" description="CXC" evidence="8">
    <location>
        <begin position="467"/>
        <end position="572"/>
    </location>
</feature>
<feature type="compositionally biased region" description="Basic residues" evidence="6">
    <location>
        <begin position="628"/>
        <end position="640"/>
    </location>
</feature>
<dbReference type="GO" id="GO:0031507">
    <property type="term" value="P:heterochromatin formation"/>
    <property type="evidence" value="ECO:0007669"/>
    <property type="project" value="TreeGrafter"/>
</dbReference>
<dbReference type="InterPro" id="IPR001214">
    <property type="entry name" value="SET_dom"/>
</dbReference>
<dbReference type="Pfam" id="PF00856">
    <property type="entry name" value="SET"/>
    <property type="match status" value="1"/>
</dbReference>
<evidence type="ECO:0000256" key="1">
    <source>
        <dbReference type="ARBA" id="ARBA00022603"/>
    </source>
</evidence>
<keyword evidence="1" id="KW-0489">Methyltransferase</keyword>
<evidence type="ECO:0000256" key="3">
    <source>
        <dbReference type="ARBA" id="ARBA00022691"/>
    </source>
</evidence>
<evidence type="ECO:0000259" key="8">
    <source>
        <dbReference type="PROSITE" id="PS51633"/>
    </source>
</evidence>